<dbReference type="SUPFAM" id="SSF56672">
    <property type="entry name" value="DNA/RNA polymerases"/>
    <property type="match status" value="1"/>
</dbReference>
<evidence type="ECO:0000259" key="2">
    <source>
        <dbReference type="PROSITE" id="PS50878"/>
    </source>
</evidence>
<evidence type="ECO:0000313" key="3">
    <source>
        <dbReference type="EMBL" id="WVZ64663.1"/>
    </source>
</evidence>
<evidence type="ECO:0000313" key="4">
    <source>
        <dbReference type="Proteomes" id="UP001341281"/>
    </source>
</evidence>
<dbReference type="PROSITE" id="PS50878">
    <property type="entry name" value="RT_POL"/>
    <property type="match status" value="1"/>
</dbReference>
<proteinExistence type="predicted"/>
<evidence type="ECO:0000256" key="1">
    <source>
        <dbReference type="SAM" id="MobiDB-lite"/>
    </source>
</evidence>
<dbReference type="EMBL" id="CP144747">
    <property type="protein sequence ID" value="WVZ64663.1"/>
    <property type="molecule type" value="Genomic_DNA"/>
</dbReference>
<feature type="domain" description="Reverse transcriptase" evidence="2">
    <location>
        <begin position="1"/>
        <end position="279"/>
    </location>
</feature>
<dbReference type="AlphaFoldDB" id="A0AAQ3WK85"/>
<gene>
    <name evidence="3" type="ORF">U9M48_014157</name>
</gene>
<organism evidence="3 4">
    <name type="scientific">Paspalum notatum var. saurae</name>
    <dbReference type="NCBI Taxonomy" id="547442"/>
    <lineage>
        <taxon>Eukaryota</taxon>
        <taxon>Viridiplantae</taxon>
        <taxon>Streptophyta</taxon>
        <taxon>Embryophyta</taxon>
        <taxon>Tracheophyta</taxon>
        <taxon>Spermatophyta</taxon>
        <taxon>Magnoliopsida</taxon>
        <taxon>Liliopsida</taxon>
        <taxon>Poales</taxon>
        <taxon>Poaceae</taxon>
        <taxon>PACMAD clade</taxon>
        <taxon>Panicoideae</taxon>
        <taxon>Andropogonodae</taxon>
        <taxon>Paspaleae</taxon>
        <taxon>Paspalinae</taxon>
        <taxon>Paspalum</taxon>
    </lineage>
</organism>
<name>A0AAQ3WK85_PASNO</name>
<protein>
    <recommendedName>
        <fullName evidence="2">Reverse transcriptase domain-containing protein</fullName>
    </recommendedName>
</protein>
<keyword evidence="4" id="KW-1185">Reference proteome</keyword>
<sequence length="338" mass="38246">MPAPSSARRSFSYAWRQATLPGPGTFPGLQPNALQATHRQLLRQARQRQGANQTGPPCLEGKRQQQVGNPHFGKLSKGDLLQMFEDLFKGDLPIFNLNFGVITLISKEADLIQQYRPICLLNVSFKIFTKVSTIRLISIADHVIIHVRASSWKALFQTKKGIRQGDRLSLLLFNIVANVLAIVVKKAKNNGQRPYLVDGGLSLWQNADDTILFMEHDMEKARNMKLLLCSFEQVSGLKINFHKSQLYYFGAAHEALGQYMEIIGCGEGEFPFNYLGILIDFKRLRNSDWRWVFRKNSITSSLDFFGKGMNKKGNIISLSRVCFVYLRTKAALGSMIWA</sequence>
<accession>A0AAQ3WK85</accession>
<dbReference type="InterPro" id="IPR000477">
    <property type="entry name" value="RT_dom"/>
</dbReference>
<dbReference type="PANTHER" id="PTHR33116">
    <property type="entry name" value="REVERSE TRANSCRIPTASE ZINC-BINDING DOMAIN-CONTAINING PROTEIN-RELATED-RELATED"/>
    <property type="match status" value="1"/>
</dbReference>
<dbReference type="InterPro" id="IPR043502">
    <property type="entry name" value="DNA/RNA_pol_sf"/>
</dbReference>
<dbReference type="Pfam" id="PF00078">
    <property type="entry name" value="RVT_1"/>
    <property type="match status" value="1"/>
</dbReference>
<reference evidence="3 4" key="1">
    <citation type="submission" date="2024-02" db="EMBL/GenBank/DDBJ databases">
        <title>High-quality chromosome-scale genome assembly of Pensacola bahiagrass (Paspalum notatum Flugge var. saurae).</title>
        <authorList>
            <person name="Vega J.M."/>
            <person name="Podio M."/>
            <person name="Orjuela J."/>
            <person name="Siena L.A."/>
            <person name="Pessino S.C."/>
            <person name="Combes M.C."/>
            <person name="Mariac C."/>
            <person name="Albertini E."/>
            <person name="Pupilli F."/>
            <person name="Ortiz J.P.A."/>
            <person name="Leblanc O."/>
        </authorList>
    </citation>
    <scope>NUCLEOTIDE SEQUENCE [LARGE SCALE GENOMIC DNA]</scope>
    <source>
        <strain evidence="3">R1</strain>
        <tissue evidence="3">Leaf</tissue>
    </source>
</reference>
<dbReference type="PANTHER" id="PTHR33116:SF87">
    <property type="entry name" value="OS01G0158850 PROTEIN"/>
    <property type="match status" value="1"/>
</dbReference>
<dbReference type="Proteomes" id="UP001341281">
    <property type="component" value="Chromosome 03"/>
</dbReference>
<feature type="region of interest" description="Disordered" evidence="1">
    <location>
        <begin position="45"/>
        <end position="67"/>
    </location>
</feature>